<sequence length="87" mass="10289">MISTIKKKDEPKEEVKPIEGKTSTVNSMVLIPKKRNSEEGLMFVDINIVVRSGVLLLIREHQTCSYRKRLRRSLVCRLRNRIRRLRQ</sequence>
<organism evidence="1 2">
    <name type="scientific">Gossypium gossypioides</name>
    <name type="common">Mexican cotton</name>
    <name type="synonym">Selera gossypioides</name>
    <dbReference type="NCBI Taxonomy" id="34282"/>
    <lineage>
        <taxon>Eukaryota</taxon>
        <taxon>Viridiplantae</taxon>
        <taxon>Streptophyta</taxon>
        <taxon>Embryophyta</taxon>
        <taxon>Tracheophyta</taxon>
        <taxon>Spermatophyta</taxon>
        <taxon>Magnoliopsida</taxon>
        <taxon>eudicotyledons</taxon>
        <taxon>Gunneridae</taxon>
        <taxon>Pentapetalae</taxon>
        <taxon>rosids</taxon>
        <taxon>malvids</taxon>
        <taxon>Malvales</taxon>
        <taxon>Malvaceae</taxon>
        <taxon>Malvoideae</taxon>
        <taxon>Gossypium</taxon>
    </lineage>
</organism>
<comment type="caution">
    <text evidence="1">The sequence shown here is derived from an EMBL/GenBank/DDBJ whole genome shotgun (WGS) entry which is preliminary data.</text>
</comment>
<evidence type="ECO:0000313" key="1">
    <source>
        <dbReference type="EMBL" id="MBA0756243.1"/>
    </source>
</evidence>
<evidence type="ECO:0000313" key="2">
    <source>
        <dbReference type="Proteomes" id="UP000593579"/>
    </source>
</evidence>
<gene>
    <name evidence="1" type="ORF">Gogos_021297</name>
</gene>
<name>A0A7J9D674_GOSGO</name>
<keyword evidence="2" id="KW-1185">Reference proteome</keyword>
<accession>A0A7J9D674</accession>
<proteinExistence type="predicted"/>
<dbReference type="Proteomes" id="UP000593579">
    <property type="component" value="Unassembled WGS sequence"/>
</dbReference>
<dbReference type="AlphaFoldDB" id="A0A7J9D674"/>
<dbReference type="OrthoDB" id="10444891at2759"/>
<reference evidence="1 2" key="1">
    <citation type="journal article" date="2019" name="Genome Biol. Evol.">
        <title>Insights into the evolution of the New World diploid cottons (Gossypium, subgenus Houzingenia) based on genome sequencing.</title>
        <authorList>
            <person name="Grover C.E."/>
            <person name="Arick M.A. 2nd"/>
            <person name="Thrash A."/>
            <person name="Conover J.L."/>
            <person name="Sanders W.S."/>
            <person name="Peterson D.G."/>
            <person name="Frelichowski J.E."/>
            <person name="Scheffler J.A."/>
            <person name="Scheffler B.E."/>
            <person name="Wendel J.F."/>
        </authorList>
    </citation>
    <scope>NUCLEOTIDE SEQUENCE [LARGE SCALE GENOMIC DNA]</scope>
    <source>
        <strain evidence="1">5</strain>
        <tissue evidence="1">Leaf</tissue>
    </source>
</reference>
<dbReference type="EMBL" id="JABEZY010273816">
    <property type="protein sequence ID" value="MBA0756243.1"/>
    <property type="molecule type" value="Genomic_DNA"/>
</dbReference>
<protein>
    <submittedName>
        <fullName evidence="1">Uncharacterized protein</fullName>
    </submittedName>
</protein>